<dbReference type="SUPFAM" id="SSF54277">
    <property type="entry name" value="CAD &amp; PB1 domains"/>
    <property type="match status" value="1"/>
</dbReference>
<dbReference type="InterPro" id="IPR045012">
    <property type="entry name" value="NLP"/>
</dbReference>
<evidence type="ECO:0000256" key="3">
    <source>
        <dbReference type="ARBA" id="ARBA00023163"/>
    </source>
</evidence>
<dbReference type="Pfam" id="PF22922">
    <property type="entry name" value="GAF_NLP"/>
    <property type="match status" value="1"/>
</dbReference>
<accession>A0AB40BC14</accession>
<reference evidence="9 10" key="1">
    <citation type="submission" date="2025-04" db="UniProtKB">
        <authorList>
            <consortium name="RefSeq"/>
        </authorList>
    </citation>
    <scope>IDENTIFICATION</scope>
</reference>
<dbReference type="PROSITE" id="PS51745">
    <property type="entry name" value="PB1"/>
    <property type="match status" value="1"/>
</dbReference>
<feature type="region of interest" description="Disordered" evidence="5">
    <location>
        <begin position="795"/>
        <end position="825"/>
    </location>
</feature>
<dbReference type="RefSeq" id="XP_039124857.1">
    <property type="nucleotide sequence ID" value="XM_039268923.1"/>
</dbReference>
<dbReference type="Pfam" id="PF02042">
    <property type="entry name" value="RWP-RK"/>
    <property type="match status" value="1"/>
</dbReference>
<dbReference type="InterPro" id="IPR055081">
    <property type="entry name" value="NLP1-9_GAF"/>
</dbReference>
<evidence type="ECO:0000256" key="5">
    <source>
        <dbReference type="SAM" id="MobiDB-lite"/>
    </source>
</evidence>
<evidence type="ECO:0000313" key="8">
    <source>
        <dbReference type="Proteomes" id="UP001515500"/>
    </source>
</evidence>
<evidence type="ECO:0000313" key="9">
    <source>
        <dbReference type="RefSeq" id="XP_039124856.1"/>
    </source>
</evidence>
<dbReference type="InterPro" id="IPR000270">
    <property type="entry name" value="PB1_dom"/>
</dbReference>
<feature type="compositionally biased region" description="Basic and acidic residues" evidence="5">
    <location>
        <begin position="743"/>
        <end position="764"/>
    </location>
</feature>
<dbReference type="InterPro" id="IPR003035">
    <property type="entry name" value="RWP-RK_dom"/>
</dbReference>
<evidence type="ECO:0000259" key="6">
    <source>
        <dbReference type="PROSITE" id="PS51519"/>
    </source>
</evidence>
<dbReference type="SMART" id="SM00666">
    <property type="entry name" value="PB1"/>
    <property type="match status" value="1"/>
</dbReference>
<evidence type="ECO:0000259" key="7">
    <source>
        <dbReference type="PROSITE" id="PS51745"/>
    </source>
</evidence>
<keyword evidence="2" id="KW-0238">DNA-binding</keyword>
<evidence type="ECO:0000313" key="10">
    <source>
        <dbReference type="RefSeq" id="XP_039124857.1"/>
    </source>
</evidence>
<sequence>MEGYAPANGGNGSFTPEDPFSLSALMNFDFTELCSPSASADQAFNSFWASFASTNASSAAMPAVESPVNSAVSRTQKIDFQFGCSSNSPEVMNLGMDRSGGCLESDGDPISKSRSDIVPRCLPNFCLSEKMLKALSFLKESSSGGILAQVWMPIKHGDDFVLSTSEQPYLLDKILAGYREVSRTYTFSAREAPGQLLGLPGRVFMTEMPEWTSNVVYYKKFEYLRVDHAVNHSVRGLLAVPVFDPTKRSCSAVLELVSTNEKPDFDAEMDTVCHALMAVDLRTVKVQRSLKTHQQNLSKSQKCAFAEIFDVLRAVCYAHMLPLALTWIPYSCDDANMDSCSRTSCEDENSGFRKKSMLCVQSSACYVNDTHLEGFLHVCADQHLERGQGIAGKALLSNHPFFSPDVKGYDIRDYPLAHHARKYGLQAAVAIRLRSTYTGNDDYILEFFLPVNCGGSAEQQLLLNNLSRTMQRICRSLRTVSDAEIVEADGLGKGKESGPSSSSADVSSKNLRQIDSDTELTNFEIQNMGSDEWGEDGPHDQMKPVPVRQLEKKRSTAEKNISLSVLQQYFSGSLKDAAKSIGVCPTTLKRICRQHGISRWPSRKINKVNRSLKKIQNVINSVQGVEGALKYDPATGSLVAAVSPSKKPSSLSVGSTDQDLMPVSFTHHIDSEQIHGKMEHNRYFSGNSPGQLDHLLEQKSKPDDACVPLLNCFPEHKPIPFNGEVAQQGKVNLTTSWGSYTKNDPRGSDSAKMRNNRSADRKSGLSLEVRDLSRSSVSLAAADEMAMKIDVNHSLKERNHQSSSGMTDSTSDSASSCRSFKKKSKRKPVSNGIGVAITMKATYKEDTVRFKFSQSMGYHYLLDEIGKRFKLVIGTFQLKYMDDEDEWVMLSNDSDLQECAEVLESMGSNSVKLLVRDISHAVGSSTSSNCLLTET</sequence>
<organism evidence="8 9">
    <name type="scientific">Dioscorea cayennensis subsp. rotundata</name>
    <name type="common">White Guinea yam</name>
    <name type="synonym">Dioscorea rotundata</name>
    <dbReference type="NCBI Taxonomy" id="55577"/>
    <lineage>
        <taxon>Eukaryota</taxon>
        <taxon>Viridiplantae</taxon>
        <taxon>Streptophyta</taxon>
        <taxon>Embryophyta</taxon>
        <taxon>Tracheophyta</taxon>
        <taxon>Spermatophyta</taxon>
        <taxon>Magnoliopsida</taxon>
        <taxon>Liliopsida</taxon>
        <taxon>Dioscoreales</taxon>
        <taxon>Dioscoreaceae</taxon>
        <taxon>Dioscorea</taxon>
    </lineage>
</organism>
<dbReference type="Gene3D" id="3.10.20.90">
    <property type="entry name" value="Phosphatidylinositol 3-kinase Catalytic Subunit, Chain A, domain 1"/>
    <property type="match status" value="1"/>
</dbReference>
<feature type="domain" description="PB1" evidence="7">
    <location>
        <begin position="836"/>
        <end position="918"/>
    </location>
</feature>
<protein>
    <submittedName>
        <fullName evidence="9 10">Protein NLP2-like</fullName>
    </submittedName>
</protein>
<feature type="compositionally biased region" description="Low complexity" evidence="5">
    <location>
        <begin position="802"/>
        <end position="818"/>
    </location>
</feature>
<dbReference type="AlphaFoldDB" id="A0AB40BC14"/>
<feature type="region of interest" description="Disordered" evidence="5">
    <location>
        <begin position="735"/>
        <end position="764"/>
    </location>
</feature>
<dbReference type="PROSITE" id="PS51519">
    <property type="entry name" value="RWP_RK"/>
    <property type="match status" value="1"/>
</dbReference>
<feature type="compositionally biased region" description="Low complexity" evidence="5">
    <location>
        <begin position="497"/>
        <end position="508"/>
    </location>
</feature>
<dbReference type="PANTHER" id="PTHR32002:SF41">
    <property type="entry name" value="PROTEIN NLP8"/>
    <property type="match status" value="1"/>
</dbReference>
<proteinExistence type="predicted"/>
<keyword evidence="4" id="KW-0539">Nucleus</keyword>
<evidence type="ECO:0000256" key="1">
    <source>
        <dbReference type="ARBA" id="ARBA00023015"/>
    </source>
</evidence>
<dbReference type="PANTHER" id="PTHR32002">
    <property type="entry name" value="PROTEIN NLP8"/>
    <property type="match status" value="1"/>
</dbReference>
<dbReference type="Pfam" id="PF00564">
    <property type="entry name" value="PB1"/>
    <property type="match status" value="1"/>
</dbReference>
<feature type="region of interest" description="Disordered" evidence="5">
    <location>
        <begin position="490"/>
        <end position="511"/>
    </location>
</feature>
<dbReference type="InterPro" id="IPR053793">
    <property type="entry name" value="PB1-like"/>
</dbReference>
<feature type="domain" description="RWP-RK" evidence="6">
    <location>
        <begin position="543"/>
        <end position="628"/>
    </location>
</feature>
<evidence type="ECO:0000256" key="4">
    <source>
        <dbReference type="ARBA" id="ARBA00023242"/>
    </source>
</evidence>
<dbReference type="GO" id="GO:0003677">
    <property type="term" value="F:DNA binding"/>
    <property type="evidence" value="ECO:0007669"/>
    <property type="project" value="UniProtKB-KW"/>
</dbReference>
<evidence type="ECO:0000256" key="2">
    <source>
        <dbReference type="ARBA" id="ARBA00023125"/>
    </source>
</evidence>
<dbReference type="Proteomes" id="UP001515500">
    <property type="component" value="Chromosome 5"/>
</dbReference>
<keyword evidence="8" id="KW-1185">Reference proteome</keyword>
<keyword evidence="3" id="KW-0804">Transcription</keyword>
<dbReference type="GO" id="GO:0003700">
    <property type="term" value="F:DNA-binding transcription factor activity"/>
    <property type="evidence" value="ECO:0007669"/>
    <property type="project" value="InterPro"/>
</dbReference>
<name>A0AB40BC14_DIOCR</name>
<dbReference type="RefSeq" id="XP_039124856.1">
    <property type="nucleotide sequence ID" value="XM_039268922.1"/>
</dbReference>
<keyword evidence="1" id="KW-0805">Transcription regulation</keyword>
<gene>
    <name evidence="9 10" type="primary">LOC120261166</name>
</gene>
<dbReference type="GeneID" id="120261166"/>